<evidence type="ECO:0000313" key="3">
    <source>
        <dbReference type="Proteomes" id="UP000027855"/>
    </source>
</evidence>
<gene>
    <name evidence="2" type="ORF">DL07_03695</name>
</gene>
<proteinExistence type="predicted"/>
<accession>A0A074IXQ9</accession>
<evidence type="ECO:0000256" key="1">
    <source>
        <dbReference type="SAM" id="Coils"/>
    </source>
</evidence>
<keyword evidence="1" id="KW-0175">Coiled coil</keyword>
<comment type="caution">
    <text evidence="2">The sequence shown here is derived from an EMBL/GenBank/DDBJ whole genome shotgun (WGS) entry which is preliminary data.</text>
</comment>
<dbReference type="Proteomes" id="UP000027855">
    <property type="component" value="Unassembled WGS sequence"/>
</dbReference>
<organism evidence="2 3">
    <name type="scientific">Streptococcus salivarius</name>
    <dbReference type="NCBI Taxonomy" id="1304"/>
    <lineage>
        <taxon>Bacteria</taxon>
        <taxon>Bacillati</taxon>
        <taxon>Bacillota</taxon>
        <taxon>Bacilli</taxon>
        <taxon>Lactobacillales</taxon>
        <taxon>Streptococcaceae</taxon>
        <taxon>Streptococcus</taxon>
    </lineage>
</organism>
<dbReference type="AlphaFoldDB" id="A0A074IXQ9"/>
<reference evidence="2 3" key="1">
    <citation type="submission" date="2014-04" db="EMBL/GenBank/DDBJ databases">
        <title>Variable characteristics of bacteriocin-producing Streptococcus salivarius strains isolated from Malaysian subjects.</title>
        <authorList>
            <person name="Philip K."/>
            <person name="Barbour A."/>
        </authorList>
    </citation>
    <scope>NUCLEOTIDE SEQUENCE [LARGE SCALE GENOMIC DNA]</scope>
    <source>
        <strain evidence="2 3">NU10</strain>
    </source>
</reference>
<evidence type="ECO:0000313" key="2">
    <source>
        <dbReference type="EMBL" id="KEO44981.1"/>
    </source>
</evidence>
<feature type="coiled-coil region" evidence="1">
    <location>
        <begin position="14"/>
        <end position="44"/>
    </location>
</feature>
<dbReference type="RefSeq" id="WP_051677059.1">
    <property type="nucleotide sequence ID" value="NZ_JJMS01000001.1"/>
</dbReference>
<dbReference type="EMBL" id="JJMT01000015">
    <property type="protein sequence ID" value="KEO44981.1"/>
    <property type="molecule type" value="Genomic_DNA"/>
</dbReference>
<name>A0A074IXQ9_STRSL</name>
<sequence length="205" mass="23479">MTLTEIKTQIDNFGKRKQEQIEEYSNKQKELAEKVKNNEMYQTEANLRLEDIAKAAKNYSDTEYNSIISKIEAIEQKELDAIKAGYETVTADNLAELTLLGQTKVTEKELLSYLEKYKRNPLAIKKLHEIAFNNGISLPEYVLKEDRLSNLLQLFKQYAKSYHDTSINDAYGAASDLSFTLILSTDEMTKALEEYSKHFDTALGL</sequence>
<protein>
    <submittedName>
        <fullName evidence="2">Uncharacterized protein</fullName>
    </submittedName>
</protein>